<keyword evidence="4" id="KW-1185">Reference proteome</keyword>
<evidence type="ECO:0000256" key="2">
    <source>
        <dbReference type="SAM" id="Phobius"/>
    </source>
</evidence>
<evidence type="ECO:0000313" key="3">
    <source>
        <dbReference type="EMBL" id="MFI2487605.1"/>
    </source>
</evidence>
<accession>A0ABW7XJX1</accession>
<feature type="transmembrane region" description="Helical" evidence="2">
    <location>
        <begin position="140"/>
        <end position="161"/>
    </location>
</feature>
<proteinExistence type="predicted"/>
<comment type="caution">
    <text evidence="3">The sequence shown here is derived from an EMBL/GenBank/DDBJ whole genome shotgun (WGS) entry which is preliminary data.</text>
</comment>
<gene>
    <name evidence="3" type="ORF">ACH47X_11880</name>
</gene>
<keyword evidence="2" id="KW-0812">Transmembrane</keyword>
<feature type="transmembrane region" description="Helical" evidence="2">
    <location>
        <begin position="173"/>
        <end position="194"/>
    </location>
</feature>
<feature type="region of interest" description="Disordered" evidence="1">
    <location>
        <begin position="1"/>
        <end position="20"/>
    </location>
</feature>
<name>A0ABW7XJX1_9MICO</name>
<organism evidence="3 4">
    <name type="scientific">Promicromonospora kroppenstedtii</name>
    <dbReference type="NCBI Taxonomy" id="440482"/>
    <lineage>
        <taxon>Bacteria</taxon>
        <taxon>Bacillati</taxon>
        <taxon>Actinomycetota</taxon>
        <taxon>Actinomycetes</taxon>
        <taxon>Micrococcales</taxon>
        <taxon>Promicromonosporaceae</taxon>
        <taxon>Promicromonospora</taxon>
    </lineage>
</organism>
<sequence>MTTPDAAPGPTAAALPETAPVQARRRARHTWLVPTGLLLLALIPALGGSARLAELASDPVLTEENARFVSQPLPVVLHVVCVTVYSLLGAFQFVPSLRRRRWHRWAGRVLAPAGVGVALTGLWMTAFYDLPVKDTAVVNGMRYLVGTTMLLAIVLGVRAALRRDLATHSAWMTRAYALAMGAGTQGLLLGPLVLVTGSLDPVTNSIGLTAGWVVNIAVAEWVIHRRRLRGHG</sequence>
<feature type="transmembrane region" description="Helical" evidence="2">
    <location>
        <begin position="206"/>
        <end position="223"/>
    </location>
</feature>
<dbReference type="Proteomes" id="UP001611580">
    <property type="component" value="Unassembled WGS sequence"/>
</dbReference>
<evidence type="ECO:0000313" key="4">
    <source>
        <dbReference type="Proteomes" id="UP001611580"/>
    </source>
</evidence>
<dbReference type="Pfam" id="PF10067">
    <property type="entry name" value="DUF2306"/>
    <property type="match status" value="1"/>
</dbReference>
<feature type="transmembrane region" description="Helical" evidence="2">
    <location>
        <begin position="109"/>
        <end position="128"/>
    </location>
</feature>
<dbReference type="InterPro" id="IPR018750">
    <property type="entry name" value="DUF2306_membrane"/>
</dbReference>
<evidence type="ECO:0000256" key="1">
    <source>
        <dbReference type="SAM" id="MobiDB-lite"/>
    </source>
</evidence>
<feature type="transmembrane region" description="Helical" evidence="2">
    <location>
        <begin position="73"/>
        <end position="97"/>
    </location>
</feature>
<reference evidence="3 4" key="1">
    <citation type="submission" date="2024-10" db="EMBL/GenBank/DDBJ databases">
        <title>The Natural Products Discovery Center: Release of the First 8490 Sequenced Strains for Exploring Actinobacteria Biosynthetic Diversity.</title>
        <authorList>
            <person name="Kalkreuter E."/>
            <person name="Kautsar S.A."/>
            <person name="Yang D."/>
            <person name="Bader C.D."/>
            <person name="Teijaro C.N."/>
            <person name="Fluegel L."/>
            <person name="Davis C.M."/>
            <person name="Simpson J.R."/>
            <person name="Lauterbach L."/>
            <person name="Steele A.D."/>
            <person name="Gui C."/>
            <person name="Meng S."/>
            <person name="Li G."/>
            <person name="Viehrig K."/>
            <person name="Ye F."/>
            <person name="Su P."/>
            <person name="Kiefer A.F."/>
            <person name="Nichols A."/>
            <person name="Cepeda A.J."/>
            <person name="Yan W."/>
            <person name="Fan B."/>
            <person name="Jiang Y."/>
            <person name="Adhikari A."/>
            <person name="Zheng C.-J."/>
            <person name="Schuster L."/>
            <person name="Cowan T.M."/>
            <person name="Smanski M.J."/>
            <person name="Chevrette M.G."/>
            <person name="De Carvalho L.P.S."/>
            <person name="Shen B."/>
        </authorList>
    </citation>
    <scope>NUCLEOTIDE SEQUENCE [LARGE SCALE GENOMIC DNA]</scope>
    <source>
        <strain evidence="3 4">NPDC019481</strain>
    </source>
</reference>
<dbReference type="EMBL" id="JBIRYI010000006">
    <property type="protein sequence ID" value="MFI2487605.1"/>
    <property type="molecule type" value="Genomic_DNA"/>
</dbReference>
<keyword evidence="2" id="KW-0472">Membrane</keyword>
<keyword evidence="2" id="KW-1133">Transmembrane helix</keyword>
<dbReference type="RefSeq" id="WP_397404459.1">
    <property type="nucleotide sequence ID" value="NZ_JBIRYI010000006.1"/>
</dbReference>
<protein>
    <submittedName>
        <fullName evidence="3">DUF2306 domain-containing protein</fullName>
    </submittedName>
</protein>
<feature type="transmembrane region" description="Helical" evidence="2">
    <location>
        <begin position="31"/>
        <end position="53"/>
    </location>
</feature>